<feature type="transmembrane region" description="Helical" evidence="8">
    <location>
        <begin position="23"/>
        <end position="46"/>
    </location>
</feature>
<dbReference type="CDD" id="cd07346">
    <property type="entry name" value="ABC_6TM_exporters"/>
    <property type="match status" value="1"/>
</dbReference>
<feature type="domain" description="ABC transmembrane type-1" evidence="10">
    <location>
        <begin position="25"/>
        <end position="307"/>
    </location>
</feature>
<dbReference type="FunFam" id="3.40.50.300:FF:000287">
    <property type="entry name" value="Multidrug ABC transporter ATP-binding protein"/>
    <property type="match status" value="1"/>
</dbReference>
<evidence type="ECO:0000256" key="5">
    <source>
        <dbReference type="ARBA" id="ARBA00022840"/>
    </source>
</evidence>
<dbReference type="RefSeq" id="WP_160802118.1">
    <property type="nucleotide sequence ID" value="NZ_WUUL01000009.1"/>
</dbReference>
<feature type="transmembrane region" description="Helical" evidence="8">
    <location>
        <begin position="163"/>
        <end position="179"/>
    </location>
</feature>
<accession>A0A6I4VT68</accession>
<comment type="subcellular location">
    <subcellularLocation>
        <location evidence="1">Cell membrane</location>
        <topology evidence="1">Multi-pass membrane protein</topology>
    </subcellularLocation>
</comment>
<dbReference type="Gene3D" id="3.40.50.300">
    <property type="entry name" value="P-loop containing nucleotide triphosphate hydrolases"/>
    <property type="match status" value="1"/>
</dbReference>
<dbReference type="InterPro" id="IPR003593">
    <property type="entry name" value="AAA+_ATPase"/>
</dbReference>
<feature type="transmembrane region" description="Helical" evidence="8">
    <location>
        <begin position="278"/>
        <end position="302"/>
    </location>
</feature>
<evidence type="ECO:0000313" key="12">
    <source>
        <dbReference type="Proteomes" id="UP000430692"/>
    </source>
</evidence>
<dbReference type="SUPFAM" id="SSF52540">
    <property type="entry name" value="P-loop containing nucleoside triphosphate hydrolases"/>
    <property type="match status" value="1"/>
</dbReference>
<evidence type="ECO:0000256" key="8">
    <source>
        <dbReference type="SAM" id="Phobius"/>
    </source>
</evidence>
<dbReference type="GO" id="GO:0005886">
    <property type="term" value="C:plasma membrane"/>
    <property type="evidence" value="ECO:0007669"/>
    <property type="project" value="UniProtKB-SubCell"/>
</dbReference>
<evidence type="ECO:0000256" key="1">
    <source>
        <dbReference type="ARBA" id="ARBA00004651"/>
    </source>
</evidence>
<evidence type="ECO:0000256" key="7">
    <source>
        <dbReference type="ARBA" id="ARBA00023136"/>
    </source>
</evidence>
<keyword evidence="6 8" id="KW-1133">Transmembrane helix</keyword>
<sequence>MERLEGKKYRLNLMKFLGEHKRMMILSMIVMLITTGLGVVTPWLMSFLVDKALPKRDVNLLVLCVAGIAVIPILNMLISALENVYKSNVQTQITVKLRFQLLEKLLKLSPITLSKYQQGDITGRLVRTCDDISQFVTKLLNGFNNVISFLFVGVVMVTMNWKLSTIVLFFAPLMVYFYYRRIRFWRTTYKDISVAQKEYDVFITEVVPGLKTVQTFQQEQYEIEHGQELNRKYRKLQNQLQKQRSFQGRLFWELQDSLSTSLVYAAGIYFIFHQQMTIGQLLAFTVYVPRFYGAINSLFVLYMDRDQLKPEIERYEEMMEFPDENIDEADAISLEKPNGQIEFQQVSFGYSDERNILQDVSFTIQPGEFIGIVGATGGGKSTIIDLLLRFGQPRTGQILLDGQPLASYQLQDYRKHVGLVPQDIFLWNRTIRDNLRYVNPSSTEEEMIQAAEQAQLMSLIENLPEGWDTLIGDRGVRLSGGEKQRLAIARTLLRKPSILLLDEPTSALDAKTEYLLQECLEEVYKDKTIIVVAHRLATIRNADRILVVNKGRIEESGSHEELMAKQGYYYDLAKQQFQVSTLVG</sequence>
<keyword evidence="5 11" id="KW-0067">ATP-binding</keyword>
<keyword evidence="7 8" id="KW-0472">Membrane</keyword>
<dbReference type="PANTHER" id="PTHR24221:SF654">
    <property type="entry name" value="ATP-BINDING CASSETTE SUB-FAMILY B MEMBER 6"/>
    <property type="match status" value="1"/>
</dbReference>
<dbReference type="Pfam" id="PF00005">
    <property type="entry name" value="ABC_tran"/>
    <property type="match status" value="1"/>
</dbReference>
<evidence type="ECO:0000256" key="6">
    <source>
        <dbReference type="ARBA" id="ARBA00022989"/>
    </source>
</evidence>
<dbReference type="PANTHER" id="PTHR24221">
    <property type="entry name" value="ATP-BINDING CASSETTE SUB-FAMILY B"/>
    <property type="match status" value="1"/>
</dbReference>
<dbReference type="PROSITE" id="PS00211">
    <property type="entry name" value="ABC_TRANSPORTER_1"/>
    <property type="match status" value="1"/>
</dbReference>
<dbReference type="InterPro" id="IPR039421">
    <property type="entry name" value="Type_1_exporter"/>
</dbReference>
<name>A0A6I4VT68_9BACL</name>
<dbReference type="Gene3D" id="1.20.1560.10">
    <property type="entry name" value="ABC transporter type 1, transmembrane domain"/>
    <property type="match status" value="2"/>
</dbReference>
<protein>
    <submittedName>
        <fullName evidence="11">ATP-binding cassette domain-containing protein</fullName>
    </submittedName>
</protein>
<proteinExistence type="predicted"/>
<dbReference type="PROSITE" id="PS50893">
    <property type="entry name" value="ABC_TRANSPORTER_2"/>
    <property type="match status" value="1"/>
</dbReference>
<dbReference type="Proteomes" id="UP000430692">
    <property type="component" value="Unassembled WGS sequence"/>
</dbReference>
<evidence type="ECO:0000313" key="11">
    <source>
        <dbReference type="EMBL" id="MXQ54767.1"/>
    </source>
</evidence>
<evidence type="ECO:0000256" key="4">
    <source>
        <dbReference type="ARBA" id="ARBA00022741"/>
    </source>
</evidence>
<evidence type="ECO:0000256" key="3">
    <source>
        <dbReference type="ARBA" id="ARBA00022692"/>
    </source>
</evidence>
<dbReference type="InterPro" id="IPR027417">
    <property type="entry name" value="P-loop_NTPase"/>
</dbReference>
<feature type="transmembrane region" description="Helical" evidence="8">
    <location>
        <begin position="58"/>
        <end position="78"/>
    </location>
</feature>
<evidence type="ECO:0000259" key="9">
    <source>
        <dbReference type="PROSITE" id="PS50893"/>
    </source>
</evidence>
<gene>
    <name evidence="11" type="ORF">GSM42_13795</name>
</gene>
<dbReference type="GO" id="GO:0005524">
    <property type="term" value="F:ATP binding"/>
    <property type="evidence" value="ECO:0007669"/>
    <property type="project" value="UniProtKB-KW"/>
</dbReference>
<dbReference type="AlphaFoldDB" id="A0A6I4VT68"/>
<dbReference type="Pfam" id="PF00664">
    <property type="entry name" value="ABC_membrane"/>
    <property type="match status" value="1"/>
</dbReference>
<dbReference type="EMBL" id="WUUL01000009">
    <property type="protein sequence ID" value="MXQ54767.1"/>
    <property type="molecule type" value="Genomic_DNA"/>
</dbReference>
<dbReference type="InterPro" id="IPR036640">
    <property type="entry name" value="ABC1_TM_sf"/>
</dbReference>
<keyword evidence="4" id="KW-0547">Nucleotide-binding</keyword>
<feature type="transmembrane region" description="Helical" evidence="8">
    <location>
        <begin position="139"/>
        <end position="157"/>
    </location>
</feature>
<dbReference type="GO" id="GO:0034040">
    <property type="term" value="F:ATPase-coupled lipid transmembrane transporter activity"/>
    <property type="evidence" value="ECO:0007669"/>
    <property type="project" value="TreeGrafter"/>
</dbReference>
<comment type="caution">
    <text evidence="11">The sequence shown here is derived from an EMBL/GenBank/DDBJ whole genome shotgun (WGS) entry which is preliminary data.</text>
</comment>
<dbReference type="GO" id="GO:0140359">
    <property type="term" value="F:ABC-type transporter activity"/>
    <property type="evidence" value="ECO:0007669"/>
    <property type="project" value="InterPro"/>
</dbReference>
<reference evidence="11 12" key="1">
    <citation type="submission" date="2019-12" db="EMBL/GenBank/DDBJ databases">
        <title>Whole-genome analyses of novel actinobacteria.</title>
        <authorList>
            <person name="Sahin N."/>
            <person name="Saygin H."/>
        </authorList>
    </citation>
    <scope>NUCLEOTIDE SEQUENCE [LARGE SCALE GENOMIC DNA]</scope>
    <source>
        <strain evidence="11 12">KC615</strain>
    </source>
</reference>
<keyword evidence="3 8" id="KW-0812">Transmembrane</keyword>
<evidence type="ECO:0000256" key="2">
    <source>
        <dbReference type="ARBA" id="ARBA00022448"/>
    </source>
</evidence>
<dbReference type="InterPro" id="IPR011527">
    <property type="entry name" value="ABC1_TM_dom"/>
</dbReference>
<keyword evidence="2" id="KW-0813">Transport</keyword>
<dbReference type="InterPro" id="IPR017871">
    <property type="entry name" value="ABC_transporter-like_CS"/>
</dbReference>
<dbReference type="InterPro" id="IPR003439">
    <property type="entry name" value="ABC_transporter-like_ATP-bd"/>
</dbReference>
<organism evidence="11 12">
    <name type="scientific">Shimazuella alba</name>
    <dbReference type="NCBI Taxonomy" id="2690964"/>
    <lineage>
        <taxon>Bacteria</taxon>
        <taxon>Bacillati</taxon>
        <taxon>Bacillota</taxon>
        <taxon>Bacilli</taxon>
        <taxon>Bacillales</taxon>
        <taxon>Thermoactinomycetaceae</taxon>
        <taxon>Shimazuella</taxon>
    </lineage>
</organism>
<dbReference type="GO" id="GO:0016887">
    <property type="term" value="F:ATP hydrolysis activity"/>
    <property type="evidence" value="ECO:0007669"/>
    <property type="project" value="InterPro"/>
</dbReference>
<feature type="domain" description="ABC transporter" evidence="9">
    <location>
        <begin position="341"/>
        <end position="575"/>
    </location>
</feature>
<evidence type="ECO:0000259" key="10">
    <source>
        <dbReference type="PROSITE" id="PS50929"/>
    </source>
</evidence>
<keyword evidence="12" id="KW-1185">Reference proteome</keyword>
<dbReference type="SUPFAM" id="SSF90123">
    <property type="entry name" value="ABC transporter transmembrane region"/>
    <property type="match status" value="1"/>
</dbReference>
<dbReference type="SMART" id="SM00382">
    <property type="entry name" value="AAA"/>
    <property type="match status" value="1"/>
</dbReference>
<dbReference type="PROSITE" id="PS50929">
    <property type="entry name" value="ABC_TM1F"/>
    <property type="match status" value="1"/>
</dbReference>